<keyword evidence="4" id="KW-0695">RNA-directed DNA polymerase</keyword>
<dbReference type="InterPro" id="IPR052160">
    <property type="entry name" value="Gypsy_RT_Integrase-like"/>
</dbReference>
<dbReference type="Pfam" id="PF07727">
    <property type="entry name" value="RVT_2"/>
    <property type="match status" value="1"/>
</dbReference>
<keyword evidence="4" id="KW-0548">Nucleotidyltransferase</keyword>
<dbReference type="GO" id="GO:0003676">
    <property type="term" value="F:nucleic acid binding"/>
    <property type="evidence" value="ECO:0007669"/>
    <property type="project" value="InterPro"/>
</dbReference>
<feature type="domain" description="Integrase catalytic" evidence="3">
    <location>
        <begin position="207"/>
        <end position="299"/>
    </location>
</feature>
<dbReference type="InterPro" id="IPR013103">
    <property type="entry name" value="RVT_2"/>
</dbReference>
<dbReference type="InterPro" id="IPR036397">
    <property type="entry name" value="RNaseH_sf"/>
</dbReference>
<feature type="compositionally biased region" description="Basic and acidic residues" evidence="2">
    <location>
        <begin position="1043"/>
        <end position="1059"/>
    </location>
</feature>
<keyword evidence="1" id="KW-0175">Coiled coil</keyword>
<reference evidence="4" key="1">
    <citation type="journal article" date="2019" name="Sci. Rep.">
        <title>Draft genome of Tanacetum cinerariifolium, the natural source of mosquito coil.</title>
        <authorList>
            <person name="Yamashiro T."/>
            <person name="Shiraishi A."/>
            <person name="Satake H."/>
            <person name="Nakayama K."/>
        </authorList>
    </citation>
    <scope>NUCLEOTIDE SEQUENCE</scope>
</reference>
<evidence type="ECO:0000259" key="3">
    <source>
        <dbReference type="PROSITE" id="PS50994"/>
    </source>
</evidence>
<dbReference type="PANTHER" id="PTHR47266">
    <property type="entry name" value="ENDONUCLEASE-RELATED"/>
    <property type="match status" value="1"/>
</dbReference>
<proteinExistence type="predicted"/>
<dbReference type="InterPro" id="IPR012337">
    <property type="entry name" value="RNaseH-like_sf"/>
</dbReference>
<dbReference type="Gene3D" id="3.30.420.10">
    <property type="entry name" value="Ribonuclease H-like superfamily/Ribonuclease H"/>
    <property type="match status" value="2"/>
</dbReference>
<evidence type="ECO:0000313" key="4">
    <source>
        <dbReference type="EMBL" id="GEU45638.1"/>
    </source>
</evidence>
<dbReference type="InterPro" id="IPR001584">
    <property type="entry name" value="Integrase_cat-core"/>
</dbReference>
<keyword evidence="4" id="KW-0808">Transferase</keyword>
<dbReference type="GO" id="GO:0003964">
    <property type="term" value="F:RNA-directed DNA polymerase activity"/>
    <property type="evidence" value="ECO:0007669"/>
    <property type="project" value="UniProtKB-KW"/>
</dbReference>
<feature type="compositionally biased region" description="Basic and acidic residues" evidence="2">
    <location>
        <begin position="437"/>
        <end position="449"/>
    </location>
</feature>
<feature type="region of interest" description="Disordered" evidence="2">
    <location>
        <begin position="1102"/>
        <end position="1132"/>
    </location>
</feature>
<feature type="compositionally biased region" description="Polar residues" evidence="2">
    <location>
        <begin position="1032"/>
        <end position="1041"/>
    </location>
</feature>
<dbReference type="PROSITE" id="PS50994">
    <property type="entry name" value="INTEGRASE"/>
    <property type="match status" value="2"/>
</dbReference>
<feature type="coiled-coil region" evidence="1">
    <location>
        <begin position="691"/>
        <end position="718"/>
    </location>
</feature>
<organism evidence="4">
    <name type="scientific">Tanacetum cinerariifolium</name>
    <name type="common">Dalmatian daisy</name>
    <name type="synonym">Chrysanthemum cinerariifolium</name>
    <dbReference type="NCBI Taxonomy" id="118510"/>
    <lineage>
        <taxon>Eukaryota</taxon>
        <taxon>Viridiplantae</taxon>
        <taxon>Streptophyta</taxon>
        <taxon>Embryophyta</taxon>
        <taxon>Tracheophyta</taxon>
        <taxon>Spermatophyta</taxon>
        <taxon>Magnoliopsida</taxon>
        <taxon>eudicotyledons</taxon>
        <taxon>Gunneridae</taxon>
        <taxon>Pentapetalae</taxon>
        <taxon>asterids</taxon>
        <taxon>campanulids</taxon>
        <taxon>Asterales</taxon>
        <taxon>Asteraceae</taxon>
        <taxon>Asteroideae</taxon>
        <taxon>Anthemideae</taxon>
        <taxon>Anthemidinae</taxon>
        <taxon>Tanacetum</taxon>
    </lineage>
</organism>
<accession>A0A6L2K893</accession>
<dbReference type="Pfam" id="PF00665">
    <property type="entry name" value="rve"/>
    <property type="match status" value="2"/>
</dbReference>
<name>A0A6L2K893_TANCI</name>
<dbReference type="SUPFAM" id="SSF53098">
    <property type="entry name" value="Ribonuclease H-like"/>
    <property type="match status" value="2"/>
</dbReference>
<feature type="region of interest" description="Disordered" evidence="2">
    <location>
        <begin position="1018"/>
        <end position="1060"/>
    </location>
</feature>
<comment type="caution">
    <text evidence="4">The sequence shown here is derived from an EMBL/GenBank/DDBJ whole genome shotgun (WGS) entry which is preliminary data.</text>
</comment>
<feature type="compositionally biased region" description="Polar residues" evidence="2">
    <location>
        <begin position="1102"/>
        <end position="1129"/>
    </location>
</feature>
<feature type="region of interest" description="Disordered" evidence="2">
    <location>
        <begin position="437"/>
        <end position="461"/>
    </location>
</feature>
<sequence length="1350" mass="153069">MAIDYLSKWVKAKALPTNDARVVCKFLKSLFATFGAPRAIISDHGMHFCNDQFAKVMLKYGVTYRLATTYHPQTSRQVEVSNRGFKRILKRTVGENRASWSDKLDDALWAFRTAFKTPIGCTSYKLQGACLCWGEVEKNMGSRVGGGERHEKRGNGVNVSGRKNDQVIRQCVHGQEAVDILKACHNGPTEGHYGLNYTAKKGKISQRNVMPQNSITICEIFDVWGIDFMRPFPSSRGNKYILLAIDYLSKWVAAKALPTNDARVVCKFLKSLFARFGAPRAIISDRDTHFCNDQFAKVMLNQPNSPQLVHEDLEQIHPDDMKEMDLRWQMTMLTMRARRFLKKTRWQMAMRQLVLISPMWSARTSIREDILAEEGLNYALMAFSSSIFDSEFGDKPVVENCKAKSSEEEPKLKFEKITVRPSIAKIKFVKSKQQEKTARKTVKEVEKHRQNTHSPRGYQRNWNNMMCQRNHKWYQNHLENFAYEDTFSTHKNLFSVSMESLSPQVVSAAKLPILNPKELDLWKMRIEQYFLMTDYSLWEVILNGDSTTPTRVNKGVLQPVAPTTAEQRLARKNELKARGTLLMVLPDKHHLKFNTHKDAKTLMEAIEKRFGGNIETKKSFQADEEPTNYALMAFSSSSDNEVVSCLKACTKAYATLQSHYDKLTNNYRKSQFDVISYKTGLESVELRDNSLVVLRQNLEKEEHERDDLKLKLEKFQTSSKNLIKLLASQTNDKSGLGYNSQVFTHAMFDCDDYLTFGSDESFPPSPIYDRYQSGNEYHVVPPPYTGTFMPPKPDLVFHNAPNDVETVHTTFNVKLSPTKPFFKHVKTYIPAANPKTAIPKPKSKENNKNRKACFVNATKGVQGKWEWKLKYPILDHVSCNTSASMTLKRFDYNDALGRSKSELNGGYVAFGGNPKGGKISGKGKIRTGKLDFDDVYFVKELKFNLFSVSQMVLVTKPQNKTPCELLHGRTPSIGFMRPFGCHVTILNTLDSLGKFDGKVDEGFLVRYSVSSKAFKNIDGNDAFDEKEPGSEVNVSPSSSAQSKKHDDKTKREAKGKSHVESLTGYRNLSVEFEDFSDNNINEDDAAGTLVHAVGQISTNSTNTFSAAGPSNTNVSPTQGKSSYVDSSQLLDDPNMPELEDITYSDDEDDVGAKADFNNLETSITVSPISTTRVHKDHPVTQIIEPKRVHQALKDPSWIEAMQEELLQFKMQKVWVLVDLPHLKRAIGHTQEEGIGYEKVFSPVARIEAIWLFLAYASFMGFMVYQMDVKSAFLYETIEEELQGACLYWGEVEKNMGSRVRVVESSRSGGKWWERCWRENRLLVNSACYLNLGKISIFADFTSLVPGLAGD</sequence>
<evidence type="ECO:0000256" key="1">
    <source>
        <dbReference type="SAM" id="Coils"/>
    </source>
</evidence>
<feature type="domain" description="Integrase catalytic" evidence="3">
    <location>
        <begin position="1"/>
        <end position="89"/>
    </location>
</feature>
<protein>
    <submittedName>
        <fullName evidence="4">Reverse transcriptase domain-containing protein</fullName>
    </submittedName>
</protein>
<dbReference type="EMBL" id="BKCJ010002013">
    <property type="protein sequence ID" value="GEU45638.1"/>
    <property type="molecule type" value="Genomic_DNA"/>
</dbReference>
<dbReference type="GO" id="GO:0015074">
    <property type="term" value="P:DNA integration"/>
    <property type="evidence" value="ECO:0007669"/>
    <property type="project" value="InterPro"/>
</dbReference>
<gene>
    <name evidence="4" type="ORF">Tci_017616</name>
</gene>
<evidence type="ECO:0000256" key="2">
    <source>
        <dbReference type="SAM" id="MobiDB-lite"/>
    </source>
</evidence>